<keyword evidence="7 8" id="KW-0472">Membrane</keyword>
<keyword evidence="3 10" id="KW-0328">Glycosyltransferase</keyword>
<keyword evidence="4 10" id="KW-0808">Transferase</keyword>
<feature type="transmembrane region" description="Helical" evidence="8">
    <location>
        <begin position="99"/>
        <end position="116"/>
    </location>
</feature>
<evidence type="ECO:0000256" key="4">
    <source>
        <dbReference type="ARBA" id="ARBA00022679"/>
    </source>
</evidence>
<dbReference type="OrthoDB" id="9775035at2"/>
<keyword evidence="6 8" id="KW-1133">Transmembrane helix</keyword>
<dbReference type="GO" id="GO:0016763">
    <property type="term" value="F:pentosyltransferase activity"/>
    <property type="evidence" value="ECO:0007669"/>
    <property type="project" value="TreeGrafter"/>
</dbReference>
<dbReference type="Pfam" id="PF13231">
    <property type="entry name" value="PMT_2"/>
    <property type="match status" value="1"/>
</dbReference>
<dbReference type="InterPro" id="IPR038731">
    <property type="entry name" value="RgtA/B/C-like"/>
</dbReference>
<reference evidence="11" key="1">
    <citation type="submission" date="2017-06" db="EMBL/GenBank/DDBJ databases">
        <authorList>
            <person name="Varghese N."/>
            <person name="Submissions S."/>
        </authorList>
    </citation>
    <scope>NUCLEOTIDE SEQUENCE [LARGE SCALE GENOMIC DNA]</scope>
    <source>
        <strain evidence="11">DSM 15668</strain>
    </source>
</reference>
<feature type="transmembrane region" description="Helical" evidence="8">
    <location>
        <begin position="150"/>
        <end position="167"/>
    </location>
</feature>
<dbReference type="GO" id="GO:0005886">
    <property type="term" value="C:plasma membrane"/>
    <property type="evidence" value="ECO:0007669"/>
    <property type="project" value="UniProtKB-SubCell"/>
</dbReference>
<feature type="transmembrane region" description="Helical" evidence="8">
    <location>
        <begin position="330"/>
        <end position="349"/>
    </location>
</feature>
<dbReference type="PANTHER" id="PTHR33908:SF3">
    <property type="entry name" value="UNDECAPRENYL PHOSPHATE-ALPHA-4-AMINO-4-DEOXY-L-ARABINOSE ARABINOSYL TRANSFERASE"/>
    <property type="match status" value="1"/>
</dbReference>
<feature type="transmembrane region" description="Helical" evidence="8">
    <location>
        <begin position="187"/>
        <end position="208"/>
    </location>
</feature>
<feature type="transmembrane region" description="Helical" evidence="8">
    <location>
        <begin position="20"/>
        <end position="38"/>
    </location>
</feature>
<feature type="transmembrane region" description="Helical" evidence="8">
    <location>
        <begin position="220"/>
        <end position="239"/>
    </location>
</feature>
<dbReference type="InterPro" id="IPR050297">
    <property type="entry name" value="LipidA_mod_glycosyltrf_83"/>
</dbReference>
<accession>A0A238YH43</accession>
<evidence type="ECO:0000256" key="2">
    <source>
        <dbReference type="ARBA" id="ARBA00022475"/>
    </source>
</evidence>
<dbReference type="GO" id="GO:0010041">
    <property type="term" value="P:response to iron(III) ion"/>
    <property type="evidence" value="ECO:0007669"/>
    <property type="project" value="TreeGrafter"/>
</dbReference>
<feature type="transmembrane region" description="Helical" evidence="8">
    <location>
        <begin position="386"/>
        <end position="405"/>
    </location>
</feature>
<name>A0A238YH43_9BACT</name>
<dbReference type="PANTHER" id="PTHR33908">
    <property type="entry name" value="MANNOSYLTRANSFERASE YKCB-RELATED"/>
    <property type="match status" value="1"/>
</dbReference>
<feature type="transmembrane region" description="Helical" evidence="8">
    <location>
        <begin position="267"/>
        <end position="287"/>
    </location>
</feature>
<keyword evidence="11" id="KW-1185">Reference proteome</keyword>
<keyword evidence="5 8" id="KW-0812">Transmembrane</keyword>
<evidence type="ECO:0000256" key="3">
    <source>
        <dbReference type="ARBA" id="ARBA00022676"/>
    </source>
</evidence>
<protein>
    <submittedName>
        <fullName evidence="10">Dolichyl-phosphate-mannose-protein mannosyltransferase</fullName>
    </submittedName>
</protein>
<evidence type="ECO:0000256" key="6">
    <source>
        <dbReference type="ARBA" id="ARBA00022989"/>
    </source>
</evidence>
<dbReference type="EMBL" id="FZOB01000003">
    <property type="protein sequence ID" value="SNR69944.1"/>
    <property type="molecule type" value="Genomic_DNA"/>
</dbReference>
<dbReference type="GO" id="GO:0009103">
    <property type="term" value="P:lipopolysaccharide biosynthetic process"/>
    <property type="evidence" value="ECO:0007669"/>
    <property type="project" value="UniProtKB-ARBA"/>
</dbReference>
<evidence type="ECO:0000256" key="1">
    <source>
        <dbReference type="ARBA" id="ARBA00004651"/>
    </source>
</evidence>
<proteinExistence type="predicted"/>
<comment type="subcellular location">
    <subcellularLocation>
        <location evidence="1">Cell membrane</location>
        <topology evidence="1">Multi-pass membrane protein</topology>
    </subcellularLocation>
</comment>
<gene>
    <name evidence="10" type="ORF">SAMN06265340_103114</name>
</gene>
<dbReference type="AlphaFoldDB" id="A0A238YH43"/>
<evidence type="ECO:0000313" key="11">
    <source>
        <dbReference type="Proteomes" id="UP000198405"/>
    </source>
</evidence>
<feature type="transmembrane region" description="Helical" evidence="8">
    <location>
        <begin position="122"/>
        <end position="143"/>
    </location>
</feature>
<feature type="domain" description="Glycosyltransferase RgtA/B/C/D-like" evidence="9">
    <location>
        <begin position="73"/>
        <end position="234"/>
    </location>
</feature>
<dbReference type="RefSeq" id="WP_089322661.1">
    <property type="nucleotide sequence ID" value="NZ_FZOB01000003.1"/>
</dbReference>
<sequence length="522" mass="60960">MKRKIPITLKKTPEIDNKTLKLFIMGFLIAAIINMWLFSLRHEEPRRGIVALEMLFRHNFLQPTVLMVPYFRKPPLHNWIILLFSGFNPKFINEFTMRLPSLITTVLTASGIYMFSKKFLREKVAVLSSIIFLTIGLVSIEYSTKCEPDMIFTFFVFLSISLWYTFFEKGEKLKGWILGYLFSSLAFLTKGLPGLAFFLISVFTILFYRKQWKEFFQPAHFLGAIIGISPFVMWVVSISPEKALLTLWKEAARRTALTNSLLKTLKGMALFFPMLFYALIPWSAAMAFEFYKKRVNCNFKYLKNNKFLKEIALLIVANLILYFLSPRTRMRYLIPIFPFISIIFSSILYEKTVNFKRGVAFMQFLMDVLLFIGIIGTIWLTLRTDIALNATIFFLIVAYFVYFYFMKRIDVTNFVLILGCAMLIVRGFYSSYYLSVAEFKRPNYRKVSMEIAKLTQGKSLYTITPDTKIGFYVEKSRQLPLPFKNYRAIPVNALFISENSPKGKVIKEFKLGKKTFYLCKKQ</sequence>
<feature type="transmembrane region" description="Helical" evidence="8">
    <location>
        <begin position="361"/>
        <end position="380"/>
    </location>
</feature>
<evidence type="ECO:0000256" key="5">
    <source>
        <dbReference type="ARBA" id="ARBA00022692"/>
    </source>
</evidence>
<evidence type="ECO:0000259" key="9">
    <source>
        <dbReference type="Pfam" id="PF13231"/>
    </source>
</evidence>
<keyword evidence="2" id="KW-1003">Cell membrane</keyword>
<organism evidence="10 11">
    <name type="scientific">Desulfurobacterium atlanticum</name>
    <dbReference type="NCBI Taxonomy" id="240169"/>
    <lineage>
        <taxon>Bacteria</taxon>
        <taxon>Pseudomonadati</taxon>
        <taxon>Aquificota</taxon>
        <taxon>Aquificia</taxon>
        <taxon>Desulfurobacteriales</taxon>
        <taxon>Desulfurobacteriaceae</taxon>
        <taxon>Desulfurobacterium</taxon>
    </lineage>
</organism>
<dbReference type="Proteomes" id="UP000198405">
    <property type="component" value="Unassembled WGS sequence"/>
</dbReference>
<feature type="transmembrane region" description="Helical" evidence="8">
    <location>
        <begin position="307"/>
        <end position="324"/>
    </location>
</feature>
<evidence type="ECO:0000256" key="7">
    <source>
        <dbReference type="ARBA" id="ARBA00023136"/>
    </source>
</evidence>
<evidence type="ECO:0000313" key="10">
    <source>
        <dbReference type="EMBL" id="SNR69944.1"/>
    </source>
</evidence>
<evidence type="ECO:0000256" key="8">
    <source>
        <dbReference type="SAM" id="Phobius"/>
    </source>
</evidence>
<feature type="transmembrane region" description="Helical" evidence="8">
    <location>
        <begin position="414"/>
        <end position="434"/>
    </location>
</feature>